<evidence type="ECO:0000256" key="2">
    <source>
        <dbReference type="ARBA" id="ARBA00022630"/>
    </source>
</evidence>
<dbReference type="InterPro" id="IPR036188">
    <property type="entry name" value="FAD/NAD-bd_sf"/>
</dbReference>
<dbReference type="InterPro" id="IPR050641">
    <property type="entry name" value="RIFMO-like"/>
</dbReference>
<reference evidence="7" key="1">
    <citation type="submission" date="2019-11" db="EMBL/GenBank/DDBJ databases">
        <title>Bipolaris sorokiniana Genome sequencing.</title>
        <authorList>
            <person name="Wang H."/>
        </authorList>
    </citation>
    <scope>NUCLEOTIDE SEQUENCE</scope>
</reference>
<protein>
    <recommendedName>
        <fullName evidence="9">FAD-binding domain-containing protein</fullName>
    </recommendedName>
</protein>
<gene>
    <name evidence="7" type="ORF">GGP41_009117</name>
</gene>
<dbReference type="OMA" id="VDWWTIY"/>
<dbReference type="PANTHER" id="PTHR43004:SF5">
    <property type="entry name" value="FAD-BINDING DOMAIN-CONTAINING PROTEIN"/>
    <property type="match status" value="1"/>
</dbReference>
<evidence type="ECO:0000256" key="1">
    <source>
        <dbReference type="ARBA" id="ARBA00007801"/>
    </source>
</evidence>
<keyword evidence="2" id="KW-0285">Flavoprotein</keyword>
<dbReference type="PRINTS" id="PR00420">
    <property type="entry name" value="RNGMNOXGNASE"/>
</dbReference>
<dbReference type="Proteomes" id="UP000624244">
    <property type="component" value="Unassembled WGS sequence"/>
</dbReference>
<comment type="caution">
    <text evidence="7">The sequence shown here is derived from an EMBL/GenBank/DDBJ whole genome shotgun (WGS) entry which is preliminary data.</text>
</comment>
<evidence type="ECO:0000259" key="5">
    <source>
        <dbReference type="Pfam" id="PF01494"/>
    </source>
</evidence>
<dbReference type="Gene3D" id="3.50.50.60">
    <property type="entry name" value="FAD/NAD(P)-binding domain"/>
    <property type="match status" value="1"/>
</dbReference>
<dbReference type="SUPFAM" id="SSF51905">
    <property type="entry name" value="FAD/NAD(P)-binding domain"/>
    <property type="match status" value="1"/>
</dbReference>
<dbReference type="Pfam" id="PF07976">
    <property type="entry name" value="Phe_hydrox_dim"/>
    <property type="match status" value="1"/>
</dbReference>
<keyword evidence="3" id="KW-0274">FAD</keyword>
<dbReference type="AlphaFoldDB" id="A0A8H6DVC9"/>
<evidence type="ECO:0000313" key="7">
    <source>
        <dbReference type="EMBL" id="KAF5847845.1"/>
    </source>
</evidence>
<evidence type="ECO:0008006" key="9">
    <source>
        <dbReference type="Google" id="ProtNLM"/>
    </source>
</evidence>
<dbReference type="SUPFAM" id="SSF52833">
    <property type="entry name" value="Thioredoxin-like"/>
    <property type="match status" value="1"/>
</dbReference>
<evidence type="ECO:0000259" key="6">
    <source>
        <dbReference type="Pfam" id="PF07976"/>
    </source>
</evidence>
<dbReference type="EMBL" id="WNKQ01000012">
    <property type="protein sequence ID" value="KAF5847845.1"/>
    <property type="molecule type" value="Genomic_DNA"/>
</dbReference>
<dbReference type="SUPFAM" id="SSF54373">
    <property type="entry name" value="FAD-linked reductases, C-terminal domain"/>
    <property type="match status" value="1"/>
</dbReference>
<feature type="domain" description="FAD-binding" evidence="5">
    <location>
        <begin position="11"/>
        <end position="352"/>
    </location>
</feature>
<feature type="domain" description="Phenol hydroxylase-like C-terminal dimerisation" evidence="6">
    <location>
        <begin position="518"/>
        <end position="569"/>
    </location>
</feature>
<evidence type="ECO:0000313" key="8">
    <source>
        <dbReference type="Proteomes" id="UP000624244"/>
    </source>
</evidence>
<name>A0A8H6DVC9_COCSA</name>
<accession>A0A8H6DVC9</accession>
<dbReference type="PANTHER" id="PTHR43004">
    <property type="entry name" value="TRK SYSTEM POTASSIUM UPTAKE PROTEIN"/>
    <property type="match status" value="1"/>
</dbReference>
<sequence>MESPEMPVEHIDVLVVGGGPAGLITAYQLARNLDRSKYRIKIIEKHVKSSQDQYGRAITLFPRSSEMLEQLGLADSLAQQCFACRKTANYDQHGNEIKGRGWAFMQNMKDTKWDFALVLRQKYQEDVFRTAMKKEGVELQAPYTLVDIQVPQDVKPCGYRILATIEHSETKDQSMLKCRYLIGADGGKSFVRRTLNIPFDGTSTEDKWIRIDGVLETNHPKPRTYCAIESPTHGNVLERQKAYDEFTQDAAEKKAIEAVKPFSIRFKQVDWWTIYVVGQRIARSFFVHDCIFLVGDACHTHSSGAAQGMNTGIHDAVNLAWKLSLVLKGVAYPHILNSYEAERLPNVQRLIKYDKGIARLMTMQLPEGWKGDPGADPNEVLGMVMAEVAEFNSGLGIFYEGDGYLNVGTCTEGMAHVSRAVRAGHRAPDIELTKPGTWEGTRLLAQTPNFAGFYVLVFTGEVEGSRKYLREFVGALGRVPWLSGGEVPMSWITVISRRGMSSAYEALGGMMPFGRVFYDEDGSALARYGVDKEKGGVFVLRPDGWVGMVLALDGSAGEKLEGYFAKFLVGVGDRMVARL</sequence>
<keyword evidence="4" id="KW-0560">Oxidoreductase</keyword>
<evidence type="ECO:0000256" key="4">
    <source>
        <dbReference type="ARBA" id="ARBA00023002"/>
    </source>
</evidence>
<dbReference type="Gene3D" id="3.40.30.20">
    <property type="match status" value="2"/>
</dbReference>
<dbReference type="Gene3D" id="3.30.9.10">
    <property type="entry name" value="D-Amino Acid Oxidase, subunit A, domain 2"/>
    <property type="match status" value="1"/>
</dbReference>
<dbReference type="InterPro" id="IPR036249">
    <property type="entry name" value="Thioredoxin-like_sf"/>
</dbReference>
<dbReference type="InterPro" id="IPR012941">
    <property type="entry name" value="Phe_hydrox_C_dim_dom"/>
</dbReference>
<dbReference type="InterPro" id="IPR002938">
    <property type="entry name" value="FAD-bd"/>
</dbReference>
<organism evidence="7 8">
    <name type="scientific">Cochliobolus sativus</name>
    <name type="common">Common root rot and spot blotch fungus</name>
    <name type="synonym">Bipolaris sorokiniana</name>
    <dbReference type="NCBI Taxonomy" id="45130"/>
    <lineage>
        <taxon>Eukaryota</taxon>
        <taxon>Fungi</taxon>
        <taxon>Dikarya</taxon>
        <taxon>Ascomycota</taxon>
        <taxon>Pezizomycotina</taxon>
        <taxon>Dothideomycetes</taxon>
        <taxon>Pleosporomycetidae</taxon>
        <taxon>Pleosporales</taxon>
        <taxon>Pleosporineae</taxon>
        <taxon>Pleosporaceae</taxon>
        <taxon>Bipolaris</taxon>
    </lineage>
</organism>
<dbReference type="InterPro" id="IPR038220">
    <property type="entry name" value="PHOX_C_sf"/>
</dbReference>
<dbReference type="GO" id="GO:0016709">
    <property type="term" value="F:oxidoreductase activity, acting on paired donors, with incorporation or reduction of molecular oxygen, NAD(P)H as one donor, and incorporation of one atom of oxygen"/>
    <property type="evidence" value="ECO:0007669"/>
    <property type="project" value="UniProtKB-ARBA"/>
</dbReference>
<dbReference type="GO" id="GO:0071949">
    <property type="term" value="F:FAD binding"/>
    <property type="evidence" value="ECO:0007669"/>
    <property type="project" value="InterPro"/>
</dbReference>
<comment type="similarity">
    <text evidence="1">Belongs to the PheA/TfdB FAD monooxygenase family.</text>
</comment>
<dbReference type="Pfam" id="PF01494">
    <property type="entry name" value="FAD_binding_3"/>
    <property type="match status" value="1"/>
</dbReference>
<evidence type="ECO:0000256" key="3">
    <source>
        <dbReference type="ARBA" id="ARBA00022827"/>
    </source>
</evidence>
<proteinExistence type="inferred from homology"/>